<dbReference type="EMBL" id="PNYA01000003">
    <property type="protein sequence ID" value="PMS22745.1"/>
    <property type="molecule type" value="Genomic_DNA"/>
</dbReference>
<dbReference type="Pfam" id="PF00892">
    <property type="entry name" value="EamA"/>
    <property type="match status" value="2"/>
</dbReference>
<keyword evidence="3 6" id="KW-0812">Transmembrane</keyword>
<evidence type="ECO:0000256" key="2">
    <source>
        <dbReference type="ARBA" id="ARBA00007362"/>
    </source>
</evidence>
<evidence type="ECO:0000256" key="4">
    <source>
        <dbReference type="ARBA" id="ARBA00022989"/>
    </source>
</evidence>
<organism evidence="8 9">
    <name type="scientific">Trinickia dabaoshanensis</name>
    <dbReference type="NCBI Taxonomy" id="564714"/>
    <lineage>
        <taxon>Bacteria</taxon>
        <taxon>Pseudomonadati</taxon>
        <taxon>Pseudomonadota</taxon>
        <taxon>Betaproteobacteria</taxon>
        <taxon>Burkholderiales</taxon>
        <taxon>Burkholderiaceae</taxon>
        <taxon>Trinickia</taxon>
    </lineage>
</organism>
<dbReference type="InterPro" id="IPR000620">
    <property type="entry name" value="EamA_dom"/>
</dbReference>
<evidence type="ECO:0000256" key="5">
    <source>
        <dbReference type="ARBA" id="ARBA00023136"/>
    </source>
</evidence>
<feature type="domain" description="EamA" evidence="7">
    <location>
        <begin position="151"/>
        <end position="281"/>
    </location>
</feature>
<feature type="transmembrane region" description="Helical" evidence="6">
    <location>
        <begin position="264"/>
        <end position="283"/>
    </location>
</feature>
<evidence type="ECO:0000256" key="6">
    <source>
        <dbReference type="SAM" id="Phobius"/>
    </source>
</evidence>
<dbReference type="PANTHER" id="PTHR32322:SF2">
    <property type="entry name" value="EAMA DOMAIN-CONTAINING PROTEIN"/>
    <property type="match status" value="1"/>
</dbReference>
<dbReference type="AlphaFoldDB" id="A0A2N7W027"/>
<comment type="similarity">
    <text evidence="2">Belongs to the EamA transporter family.</text>
</comment>
<dbReference type="OrthoDB" id="9809509at2"/>
<keyword evidence="5 6" id="KW-0472">Membrane</keyword>
<feature type="transmembrane region" description="Helical" evidence="6">
    <location>
        <begin position="148"/>
        <end position="168"/>
    </location>
</feature>
<evidence type="ECO:0000313" key="9">
    <source>
        <dbReference type="Proteomes" id="UP000235616"/>
    </source>
</evidence>
<dbReference type="RefSeq" id="WP_102644333.1">
    <property type="nucleotide sequence ID" value="NZ_PNYA01000003.1"/>
</dbReference>
<gene>
    <name evidence="8" type="ORF">C0Z18_04610</name>
</gene>
<dbReference type="PANTHER" id="PTHR32322">
    <property type="entry name" value="INNER MEMBRANE TRANSPORTER"/>
    <property type="match status" value="1"/>
</dbReference>
<keyword evidence="9" id="KW-1185">Reference proteome</keyword>
<reference evidence="8 9" key="1">
    <citation type="submission" date="2018-01" db="EMBL/GenBank/DDBJ databases">
        <title>Whole genome analyses suggest that Burkholderia sensu lato contains two further novel genera in the rhizoxinica-symbiotica group Mycetohabitans gen. nov., and Trinickia gen. nov.: implications for the evolution of diazotrophy and nodulation in the Burkholderiaceae.</title>
        <authorList>
            <person name="Estrada-de los Santos P."/>
            <person name="Palmer M."/>
            <person name="Chavez-Ramirez B."/>
            <person name="Beukes C."/>
            <person name="Steenkamp E.T."/>
            <person name="Hirsch A.M."/>
            <person name="Manyaka P."/>
            <person name="Maluk M."/>
            <person name="Lafos M."/>
            <person name="Crook M."/>
            <person name="Gross E."/>
            <person name="Simon M.F."/>
            <person name="Bueno dos Reis Junior F."/>
            <person name="Poole P.S."/>
            <person name="Venter S.N."/>
            <person name="James E.K."/>
        </authorList>
    </citation>
    <scope>NUCLEOTIDE SEQUENCE [LARGE SCALE GENOMIC DNA]</scope>
    <source>
        <strain evidence="8 9">GIMN1.004</strain>
    </source>
</reference>
<evidence type="ECO:0000256" key="1">
    <source>
        <dbReference type="ARBA" id="ARBA00004141"/>
    </source>
</evidence>
<dbReference type="GO" id="GO:0016020">
    <property type="term" value="C:membrane"/>
    <property type="evidence" value="ECO:0007669"/>
    <property type="project" value="UniProtKB-SubCell"/>
</dbReference>
<dbReference type="InterPro" id="IPR037185">
    <property type="entry name" value="EmrE-like"/>
</dbReference>
<evidence type="ECO:0000313" key="8">
    <source>
        <dbReference type="EMBL" id="PMS22745.1"/>
    </source>
</evidence>
<dbReference type="SUPFAM" id="SSF103481">
    <property type="entry name" value="Multidrug resistance efflux transporter EmrE"/>
    <property type="match status" value="2"/>
</dbReference>
<comment type="subcellular location">
    <subcellularLocation>
        <location evidence="1">Membrane</location>
        <topology evidence="1">Multi-pass membrane protein</topology>
    </subcellularLocation>
</comment>
<feature type="transmembrane region" description="Helical" evidence="6">
    <location>
        <begin position="180"/>
        <end position="202"/>
    </location>
</feature>
<evidence type="ECO:0000256" key="3">
    <source>
        <dbReference type="ARBA" id="ARBA00022692"/>
    </source>
</evidence>
<feature type="transmembrane region" description="Helical" evidence="6">
    <location>
        <begin position="239"/>
        <end position="258"/>
    </location>
</feature>
<dbReference type="InterPro" id="IPR050638">
    <property type="entry name" value="AA-Vitamin_Transporters"/>
</dbReference>
<accession>A0A2N7W027</accession>
<keyword evidence="4 6" id="KW-1133">Transmembrane helix</keyword>
<sequence length="298" mass="31240">MNSIRAAMTAYGTTSLFVLLWSSGAIFAELGIRHAPAFAFLLMRFALACAALGLFGLWRGRWLPARGTRWRVALTGALLTGGYSICYLLALSRGLTPGLLATILGAQPILTMLATERRYSPRRLAGLAIALAGLALVVHPGGNAATASTGGALLGLASLACITVGAIFQKRIAQAPIDVLPLQNAIGLVMCAAIAPAMPLAFKPDATLVVSLLWLGLVISVVAQLLFYRLVQRGDLVNVTSLFYLVPIVTALMDYAFLGNRLRAGEIAGMAAILSGLALVLSADRQTRGIGRRVGVGE</sequence>
<feature type="domain" description="EamA" evidence="7">
    <location>
        <begin position="16"/>
        <end position="138"/>
    </location>
</feature>
<protein>
    <submittedName>
        <fullName evidence="8">EamA family transporter</fullName>
    </submittedName>
</protein>
<comment type="caution">
    <text evidence="8">The sequence shown here is derived from an EMBL/GenBank/DDBJ whole genome shotgun (WGS) entry which is preliminary data.</text>
</comment>
<feature type="transmembrane region" description="Helical" evidence="6">
    <location>
        <begin position="96"/>
        <end position="115"/>
    </location>
</feature>
<proteinExistence type="inferred from homology"/>
<feature type="transmembrane region" description="Helical" evidence="6">
    <location>
        <begin position="124"/>
        <end position="142"/>
    </location>
</feature>
<dbReference type="Proteomes" id="UP000235616">
    <property type="component" value="Unassembled WGS sequence"/>
</dbReference>
<name>A0A2N7W027_9BURK</name>
<feature type="transmembrane region" description="Helical" evidence="6">
    <location>
        <begin position="208"/>
        <end position="227"/>
    </location>
</feature>
<evidence type="ECO:0000259" key="7">
    <source>
        <dbReference type="Pfam" id="PF00892"/>
    </source>
</evidence>
<feature type="transmembrane region" description="Helical" evidence="6">
    <location>
        <begin position="38"/>
        <end position="58"/>
    </location>
</feature>
<feature type="transmembrane region" description="Helical" evidence="6">
    <location>
        <begin position="70"/>
        <end position="90"/>
    </location>
</feature>